<dbReference type="InterPro" id="IPR050825">
    <property type="entry name" value="RBM42_RBP45_47-like"/>
</dbReference>
<dbReference type="InterPro" id="IPR035979">
    <property type="entry name" value="RBD_domain_sf"/>
</dbReference>
<gene>
    <name evidence="5" type="ORF">CcCBS67573_g05464</name>
</gene>
<dbReference type="InterPro" id="IPR000504">
    <property type="entry name" value="RRM_dom"/>
</dbReference>
<feature type="domain" description="RRM" evidence="4">
    <location>
        <begin position="162"/>
        <end position="240"/>
    </location>
</feature>
<organism evidence="5 6">
    <name type="scientific">Chytriomyces confervae</name>
    <dbReference type="NCBI Taxonomy" id="246404"/>
    <lineage>
        <taxon>Eukaryota</taxon>
        <taxon>Fungi</taxon>
        <taxon>Fungi incertae sedis</taxon>
        <taxon>Chytridiomycota</taxon>
        <taxon>Chytridiomycota incertae sedis</taxon>
        <taxon>Chytridiomycetes</taxon>
        <taxon>Chytridiales</taxon>
        <taxon>Chytriomycetaceae</taxon>
        <taxon>Chytriomyces</taxon>
    </lineage>
</organism>
<dbReference type="Pfam" id="PF00076">
    <property type="entry name" value="RRM_1"/>
    <property type="match status" value="1"/>
</dbReference>
<dbReference type="PANTHER" id="PTHR47640">
    <property type="entry name" value="TRNA SELENOCYSTEINE 1-ASSOCIATED PROTEIN 1-RELATED-RELATED"/>
    <property type="match status" value="1"/>
</dbReference>
<evidence type="ECO:0000256" key="3">
    <source>
        <dbReference type="SAM" id="MobiDB-lite"/>
    </source>
</evidence>
<evidence type="ECO:0000256" key="1">
    <source>
        <dbReference type="ARBA" id="ARBA00022884"/>
    </source>
</evidence>
<name>A0A507FCH3_9FUNG</name>
<evidence type="ECO:0000313" key="6">
    <source>
        <dbReference type="Proteomes" id="UP000320333"/>
    </source>
</evidence>
<dbReference type="EMBL" id="QEAP01000197">
    <property type="protein sequence ID" value="TPX73277.1"/>
    <property type="molecule type" value="Genomic_DNA"/>
</dbReference>
<dbReference type="InterPro" id="IPR034215">
    <property type="entry name" value="RBM42_RRM"/>
</dbReference>
<dbReference type="STRING" id="246404.A0A507FCH3"/>
<sequence>MDRNFVHPSRLGTHGLPPAPPPLQMHVPGMPPPQHPPFMGLPPVVRMAPMTVSTLDRMDLGGAVPYPEGYVPSALSAKEKKKRDKEKERKKESGASSFMLPPKPMFGSAAAASSSTVSTLYAIPKNKMDEGKVTKKKKKILRAAGGEVWEDETMQEWDPNDFRIFCGDLGNEVSDELLTRTFSKYPSFVKARVVRDKKTTKTKGYGFVSFKDPNDFVAALRELDGKYVGNRPIKLRKSNWDDRNVEMKNLRKVVTGGVVKKQ</sequence>
<evidence type="ECO:0000259" key="4">
    <source>
        <dbReference type="PROSITE" id="PS50102"/>
    </source>
</evidence>
<dbReference type="Proteomes" id="UP000320333">
    <property type="component" value="Unassembled WGS sequence"/>
</dbReference>
<reference evidence="5 6" key="1">
    <citation type="journal article" date="2019" name="Sci. Rep.">
        <title>Comparative genomics of chytrid fungi reveal insights into the obligate biotrophic and pathogenic lifestyle of Synchytrium endobioticum.</title>
        <authorList>
            <person name="van de Vossenberg B.T.L.H."/>
            <person name="Warris S."/>
            <person name="Nguyen H.D.T."/>
            <person name="van Gent-Pelzer M.P.E."/>
            <person name="Joly D.L."/>
            <person name="van de Geest H.C."/>
            <person name="Bonants P.J.M."/>
            <person name="Smith D.S."/>
            <person name="Levesque C.A."/>
            <person name="van der Lee T.A.J."/>
        </authorList>
    </citation>
    <scope>NUCLEOTIDE SEQUENCE [LARGE SCALE GENOMIC DNA]</scope>
    <source>
        <strain evidence="5 6">CBS 675.73</strain>
    </source>
</reference>
<feature type="region of interest" description="Disordered" evidence="3">
    <location>
        <begin position="75"/>
        <end position="101"/>
    </location>
</feature>
<protein>
    <recommendedName>
        <fullName evidence="4">RRM domain-containing protein</fullName>
    </recommendedName>
</protein>
<feature type="region of interest" description="Disordered" evidence="3">
    <location>
        <begin position="1"/>
        <end position="20"/>
    </location>
</feature>
<dbReference type="GO" id="GO:0003729">
    <property type="term" value="F:mRNA binding"/>
    <property type="evidence" value="ECO:0007669"/>
    <property type="project" value="InterPro"/>
</dbReference>
<dbReference type="SMART" id="SM00360">
    <property type="entry name" value="RRM"/>
    <property type="match status" value="1"/>
</dbReference>
<comment type="caution">
    <text evidence="5">The sequence shown here is derived from an EMBL/GenBank/DDBJ whole genome shotgun (WGS) entry which is preliminary data.</text>
</comment>
<proteinExistence type="predicted"/>
<dbReference type="SUPFAM" id="SSF54928">
    <property type="entry name" value="RNA-binding domain, RBD"/>
    <property type="match status" value="1"/>
</dbReference>
<keyword evidence="1 2" id="KW-0694">RNA-binding</keyword>
<keyword evidence="6" id="KW-1185">Reference proteome</keyword>
<dbReference type="AlphaFoldDB" id="A0A507FCH3"/>
<dbReference type="Gene3D" id="3.30.70.330">
    <property type="match status" value="1"/>
</dbReference>
<accession>A0A507FCH3</accession>
<dbReference type="OrthoDB" id="1749473at2759"/>
<dbReference type="PANTHER" id="PTHR47640:SF11">
    <property type="entry name" value="RNA-BINDING PROTEIN 42"/>
    <property type="match status" value="1"/>
</dbReference>
<dbReference type="InterPro" id="IPR012677">
    <property type="entry name" value="Nucleotide-bd_a/b_plait_sf"/>
</dbReference>
<evidence type="ECO:0000256" key="2">
    <source>
        <dbReference type="PROSITE-ProRule" id="PRU00176"/>
    </source>
</evidence>
<evidence type="ECO:0000313" key="5">
    <source>
        <dbReference type="EMBL" id="TPX73277.1"/>
    </source>
</evidence>
<dbReference type="PROSITE" id="PS50102">
    <property type="entry name" value="RRM"/>
    <property type="match status" value="1"/>
</dbReference>
<dbReference type="CDD" id="cd12383">
    <property type="entry name" value="RRM_RBM42"/>
    <property type="match status" value="1"/>
</dbReference>